<dbReference type="InterPro" id="IPR045865">
    <property type="entry name" value="ACT-like_dom_sf"/>
</dbReference>
<dbReference type="FunFam" id="3.10.20.30:FF:000002">
    <property type="entry name" value="GTP pyrophosphokinase (RelA/SpoT)"/>
    <property type="match status" value="1"/>
</dbReference>
<dbReference type="Proteomes" id="UP000294480">
    <property type="component" value="Unassembled WGS sequence"/>
</dbReference>
<feature type="domain" description="ACT" evidence="6">
    <location>
        <begin position="666"/>
        <end position="740"/>
    </location>
</feature>
<dbReference type="FunFam" id="3.30.460.10:FF:000001">
    <property type="entry name" value="GTP pyrophosphokinase RelA"/>
    <property type="match status" value="1"/>
</dbReference>
<dbReference type="AlphaFoldDB" id="A0A4V3DK26"/>
<dbReference type="SUPFAM" id="SSF81271">
    <property type="entry name" value="TGS-like"/>
    <property type="match status" value="1"/>
</dbReference>
<evidence type="ECO:0000256" key="3">
    <source>
        <dbReference type="ARBA" id="ARBA00032407"/>
    </source>
</evidence>
<dbReference type="Gene3D" id="3.30.460.10">
    <property type="entry name" value="Beta Polymerase, domain 2"/>
    <property type="match status" value="1"/>
</dbReference>
<dbReference type="InterPro" id="IPR033655">
    <property type="entry name" value="TGS_RelA/SpoT"/>
</dbReference>
<dbReference type="GO" id="GO:0015949">
    <property type="term" value="P:nucleobase-containing small molecule interconversion"/>
    <property type="evidence" value="ECO:0007669"/>
    <property type="project" value="UniProtKB-ARBA"/>
</dbReference>
<dbReference type="SUPFAM" id="SSF109604">
    <property type="entry name" value="HD-domain/PDEase-like"/>
    <property type="match status" value="1"/>
</dbReference>
<protein>
    <recommendedName>
        <fullName evidence="1">GTP pyrophosphokinase</fullName>
    </recommendedName>
    <alternativeName>
        <fullName evidence="3">(p)ppGpp synthase</fullName>
    </alternativeName>
    <alternativeName>
        <fullName evidence="2">ATP:GTP 3'-pyrophosphotransferase</fullName>
    </alternativeName>
    <alternativeName>
        <fullName evidence="4">ppGpp synthase I</fullName>
    </alternativeName>
</protein>
<dbReference type="SMART" id="SM00954">
    <property type="entry name" value="RelA_SpoT"/>
    <property type="match status" value="1"/>
</dbReference>
<comment type="similarity">
    <text evidence="5">Belongs to the relA/spoT family.</text>
</comment>
<dbReference type="InterPro" id="IPR012676">
    <property type="entry name" value="TGS-like"/>
</dbReference>
<name>A0A4V3DK26_9BURK</name>
<dbReference type="Pfam" id="PF04607">
    <property type="entry name" value="RelA_SpoT"/>
    <property type="match status" value="1"/>
</dbReference>
<dbReference type="CDD" id="cd05399">
    <property type="entry name" value="NT_Rel-Spo_like"/>
    <property type="match status" value="1"/>
</dbReference>
<dbReference type="PANTHER" id="PTHR21262:SF31">
    <property type="entry name" value="GTP PYROPHOSPHOKINASE"/>
    <property type="match status" value="1"/>
</dbReference>
<dbReference type="Pfam" id="PF13291">
    <property type="entry name" value="ACT_4"/>
    <property type="match status" value="1"/>
</dbReference>
<evidence type="ECO:0000313" key="9">
    <source>
        <dbReference type="Proteomes" id="UP000294480"/>
    </source>
</evidence>
<dbReference type="NCBIfam" id="TIGR00691">
    <property type="entry name" value="spoT_relA"/>
    <property type="match status" value="1"/>
</dbReference>
<dbReference type="GO" id="GO:0008893">
    <property type="term" value="F:guanosine-3',5'-bis(diphosphate) 3'-diphosphatase activity"/>
    <property type="evidence" value="ECO:0007669"/>
    <property type="project" value="TreeGrafter"/>
</dbReference>
<comment type="caution">
    <text evidence="8">The sequence shown here is derived from an EMBL/GenBank/DDBJ whole genome shotgun (WGS) entry which is preliminary data.</text>
</comment>
<dbReference type="InterPro" id="IPR002912">
    <property type="entry name" value="ACT_dom"/>
</dbReference>
<dbReference type="InterPro" id="IPR007685">
    <property type="entry name" value="RelA_SpoT"/>
</dbReference>
<proteinExistence type="inferred from homology"/>
<evidence type="ECO:0000313" key="8">
    <source>
        <dbReference type="EMBL" id="TDR32396.1"/>
    </source>
</evidence>
<dbReference type="EMBL" id="SNZE01000004">
    <property type="protein sequence ID" value="TDR32396.1"/>
    <property type="molecule type" value="Genomic_DNA"/>
</dbReference>
<dbReference type="SUPFAM" id="SSF55021">
    <property type="entry name" value="ACT-like"/>
    <property type="match status" value="1"/>
</dbReference>
<dbReference type="GO" id="GO:0015969">
    <property type="term" value="P:guanosine tetraphosphate metabolic process"/>
    <property type="evidence" value="ECO:0007669"/>
    <property type="project" value="InterPro"/>
</dbReference>
<comment type="function">
    <text evidence="5">In eubacteria ppGpp (guanosine 3'-diphosphate 5'-diphosphate) is a mediator of the stringent response that coordinates a variety of cellular activities in response to changes in nutritional abundance.</text>
</comment>
<dbReference type="Gene3D" id="3.30.70.260">
    <property type="match status" value="1"/>
</dbReference>
<evidence type="ECO:0000256" key="4">
    <source>
        <dbReference type="ARBA" id="ARBA00033308"/>
    </source>
</evidence>
<dbReference type="PROSITE" id="PS51880">
    <property type="entry name" value="TGS"/>
    <property type="match status" value="1"/>
</dbReference>
<accession>A0A4V3DK26</accession>
<dbReference type="OrthoDB" id="9805041at2"/>
<reference evidence="8 9" key="1">
    <citation type="submission" date="2019-03" db="EMBL/GenBank/DDBJ databases">
        <title>Genomic Encyclopedia of Type Strains, Phase IV (KMG-IV): sequencing the most valuable type-strain genomes for metagenomic binning, comparative biology and taxonomic classification.</title>
        <authorList>
            <person name="Goeker M."/>
        </authorList>
    </citation>
    <scope>NUCLEOTIDE SEQUENCE [LARGE SCALE GENOMIC DNA]</scope>
    <source>
        <strain evidence="8 9">DSM 102852</strain>
    </source>
</reference>
<dbReference type="InterPro" id="IPR043519">
    <property type="entry name" value="NT_sf"/>
</dbReference>
<gene>
    <name evidence="8" type="ORF">DFR44_104115</name>
</gene>
<dbReference type="GO" id="GO:0008728">
    <property type="term" value="F:GTP diphosphokinase activity"/>
    <property type="evidence" value="ECO:0007669"/>
    <property type="project" value="TreeGrafter"/>
</dbReference>
<dbReference type="InterPro" id="IPR004095">
    <property type="entry name" value="TGS"/>
</dbReference>
<dbReference type="InterPro" id="IPR012675">
    <property type="entry name" value="Beta-grasp_dom_sf"/>
</dbReference>
<feature type="domain" description="TGS" evidence="7">
    <location>
        <begin position="408"/>
        <end position="471"/>
    </location>
</feature>
<organism evidence="8 9">
    <name type="scientific">Hydromonas duriensis</name>
    <dbReference type="NCBI Taxonomy" id="1527608"/>
    <lineage>
        <taxon>Bacteria</taxon>
        <taxon>Pseudomonadati</taxon>
        <taxon>Pseudomonadota</taxon>
        <taxon>Betaproteobacteria</taxon>
        <taxon>Burkholderiales</taxon>
        <taxon>Burkholderiaceae</taxon>
        <taxon>Hydromonas</taxon>
    </lineage>
</organism>
<dbReference type="Gene3D" id="1.10.3210.10">
    <property type="entry name" value="Hypothetical protein af1432"/>
    <property type="match status" value="1"/>
</dbReference>
<evidence type="ECO:0000256" key="2">
    <source>
        <dbReference type="ARBA" id="ARBA00029754"/>
    </source>
</evidence>
<dbReference type="RefSeq" id="WP_133619258.1">
    <property type="nucleotide sequence ID" value="NZ_SNZE01000004.1"/>
</dbReference>
<dbReference type="PANTHER" id="PTHR21262">
    <property type="entry name" value="GUANOSINE-3',5'-BIS DIPHOSPHATE 3'-PYROPHOSPHOHYDROLASE"/>
    <property type="match status" value="1"/>
</dbReference>
<keyword evidence="9" id="KW-1185">Reference proteome</keyword>
<evidence type="ECO:0000256" key="1">
    <source>
        <dbReference type="ARBA" id="ARBA00019852"/>
    </source>
</evidence>
<evidence type="ECO:0000256" key="5">
    <source>
        <dbReference type="RuleBase" id="RU003847"/>
    </source>
</evidence>
<dbReference type="GO" id="GO:0005886">
    <property type="term" value="C:plasma membrane"/>
    <property type="evidence" value="ECO:0007669"/>
    <property type="project" value="TreeGrafter"/>
</dbReference>
<dbReference type="Pfam" id="PF02824">
    <property type="entry name" value="TGS"/>
    <property type="match status" value="1"/>
</dbReference>
<evidence type="ECO:0000259" key="6">
    <source>
        <dbReference type="PROSITE" id="PS51671"/>
    </source>
</evidence>
<dbReference type="InterPro" id="IPR004811">
    <property type="entry name" value="RelA/Spo_fam"/>
</dbReference>
<evidence type="ECO:0000259" key="7">
    <source>
        <dbReference type="PROSITE" id="PS51880"/>
    </source>
</evidence>
<dbReference type="CDD" id="cd04876">
    <property type="entry name" value="ACT_RelA-SpoT"/>
    <property type="match status" value="1"/>
</dbReference>
<dbReference type="SUPFAM" id="SSF81301">
    <property type="entry name" value="Nucleotidyltransferase"/>
    <property type="match status" value="1"/>
</dbReference>
<dbReference type="PROSITE" id="PS51671">
    <property type="entry name" value="ACT"/>
    <property type="match status" value="1"/>
</dbReference>
<dbReference type="Gene3D" id="3.10.20.30">
    <property type="match status" value="1"/>
</dbReference>
<dbReference type="CDD" id="cd01668">
    <property type="entry name" value="TGS_RSH"/>
    <property type="match status" value="1"/>
</dbReference>
<dbReference type="Pfam" id="PF13328">
    <property type="entry name" value="HD_4"/>
    <property type="match status" value="1"/>
</dbReference>
<sequence>MPSKIKPVDSKIDIQFTSVDDARASAQERYEHRLLSSGEDMFAHAVGMSEILSRLDVADDMHISAYLFGWLQGEYTTEEREHIVETLKAQWGAEQAQRVQNLYALMHMGARAKVQHAHSDKNTDADMQAQIERVRKMLLAMAHDIRVVILRLVSRLQTLRYYAKNKITCPEDIAKETLLLYSPLANRLGVWQIKWELEDLAFRFAEPQTYRDISAWLDEKRAERESFVSASIAALEQALALQQINAQISGRPKHIYSIYNKMRGKQLQFADLYDIRAFRIIVADVKDCYGVLGVLHHLWQPIPKEFDDYIARPKPNGYQSLHTVVVGDDGRPIEVQIRTQEMHQFAEYGVAAHWRYKEGGFKQKSGKADISTEQANYDEQIAWVRQLISWQSDLTHALAGQGKAFKLQDPHIYVLTPDARVIELPRDSTPIDFAYHVHTNLGHLCRGAKVNGQMVPLTTKLQTGQTVNIIAAKQGGPSRDWLREGFTNSPRAKSKVRAWFNAQATADYIAQGRTVFEKELQRLSKTSVKHEDIAQGLGFTKTEECYLAFGREEMTAHNLEELFKSQAPAEPPVAVEDHNWVSTQANKSEVGKGGVLVVGLDDLMTQLAKCCKPAPPDAIAGFVTRGKGISIHRLECDNFQHMQFQHSERVLSCTWAERAGMRYAVDVLVYAQESVDLMKDITDVLAREKILISGLRTVRQGMASARCQLTFSLEVESTTQLQKALSALRQVTGVQQVERL</sequence>
<dbReference type="GO" id="GO:0042594">
    <property type="term" value="P:response to starvation"/>
    <property type="evidence" value="ECO:0007669"/>
    <property type="project" value="TreeGrafter"/>
</dbReference>